<sequence length="71" mass="8232">MIWPIGIEPNASRLMKRHLALLIIEEFIRSELNGVFSVWHTLLGKRGCQILLLLTRESWFMNGINDARKAL</sequence>
<comment type="caution">
    <text evidence="1">The sequence shown here is derived from an EMBL/GenBank/DDBJ whole genome shotgun (WGS) entry which is preliminary data.</text>
</comment>
<dbReference type="AlphaFoldDB" id="A0A1Y3Y2K4"/>
<evidence type="ECO:0000313" key="2">
    <source>
        <dbReference type="Proteomes" id="UP000195781"/>
    </source>
</evidence>
<accession>A0A1Y3Y2K4</accession>
<reference evidence="2" key="1">
    <citation type="submission" date="2017-04" db="EMBL/GenBank/DDBJ databases">
        <title>Function of individual gut microbiota members based on whole genome sequencing of pure cultures obtained from chicken caecum.</title>
        <authorList>
            <person name="Medvecky M."/>
            <person name="Cejkova D."/>
            <person name="Polansky O."/>
            <person name="Karasova D."/>
            <person name="Kubasova T."/>
            <person name="Cizek A."/>
            <person name="Rychlik I."/>
        </authorList>
    </citation>
    <scope>NUCLEOTIDE SEQUENCE [LARGE SCALE GENOMIC DNA]</scope>
    <source>
        <strain evidence="2">An5</strain>
    </source>
</reference>
<gene>
    <name evidence="1" type="ORF">B5G02_05700</name>
</gene>
<dbReference type="EMBL" id="NFIE01000011">
    <property type="protein sequence ID" value="OUN88550.1"/>
    <property type="molecule type" value="Genomic_DNA"/>
</dbReference>
<organism evidence="1 2">
    <name type="scientific">[Collinsella] massiliensis</name>
    <dbReference type="NCBI Taxonomy" id="1232426"/>
    <lineage>
        <taxon>Bacteria</taxon>
        <taxon>Bacillati</taxon>
        <taxon>Actinomycetota</taxon>
        <taxon>Coriobacteriia</taxon>
        <taxon>Coriobacteriales</taxon>
        <taxon>Coriobacteriaceae</taxon>
        <taxon>Enorma</taxon>
    </lineage>
</organism>
<keyword evidence="2" id="KW-1185">Reference proteome</keyword>
<name>A0A1Y3Y2K4_9ACTN</name>
<evidence type="ECO:0000313" key="1">
    <source>
        <dbReference type="EMBL" id="OUN88550.1"/>
    </source>
</evidence>
<protein>
    <submittedName>
        <fullName evidence="1">Uncharacterized protein</fullName>
    </submittedName>
</protein>
<proteinExistence type="predicted"/>
<dbReference type="Proteomes" id="UP000195781">
    <property type="component" value="Unassembled WGS sequence"/>
</dbReference>